<dbReference type="Pfam" id="PF17963">
    <property type="entry name" value="Big_9"/>
    <property type="match status" value="1"/>
</dbReference>
<gene>
    <name evidence="3" type="ORF">KYE46_02420</name>
</gene>
<evidence type="ECO:0000256" key="1">
    <source>
        <dbReference type="SAM" id="MobiDB-lite"/>
    </source>
</evidence>
<evidence type="ECO:0000313" key="3">
    <source>
        <dbReference type="EMBL" id="QXT40132.1"/>
    </source>
</evidence>
<organism evidence="3 4">
    <name type="scientific">Gymnodinialimonas ceratoperidinii</name>
    <dbReference type="NCBI Taxonomy" id="2856823"/>
    <lineage>
        <taxon>Bacteria</taxon>
        <taxon>Pseudomonadati</taxon>
        <taxon>Pseudomonadota</taxon>
        <taxon>Alphaproteobacteria</taxon>
        <taxon>Rhodobacterales</taxon>
        <taxon>Paracoccaceae</taxon>
        <taxon>Gymnodinialimonas</taxon>
    </lineage>
</organism>
<accession>A0A8F6YDF3</accession>
<keyword evidence="4" id="KW-1185">Reference proteome</keyword>
<protein>
    <submittedName>
        <fullName evidence="3">Hint domain-containing protein</fullName>
    </submittedName>
</protein>
<evidence type="ECO:0000313" key="4">
    <source>
        <dbReference type="Proteomes" id="UP000825009"/>
    </source>
</evidence>
<dbReference type="InterPro" id="IPR028992">
    <property type="entry name" value="Hedgehog/Intein_dom"/>
</dbReference>
<dbReference type="Pfam" id="PF13403">
    <property type="entry name" value="Hint_2"/>
    <property type="match status" value="1"/>
</dbReference>
<dbReference type="EMBL" id="CP079194">
    <property type="protein sequence ID" value="QXT40132.1"/>
    <property type="molecule type" value="Genomic_DNA"/>
</dbReference>
<reference evidence="3 4" key="1">
    <citation type="submission" date="2021-07" db="EMBL/GenBank/DDBJ databases">
        <title>A novel Jannaschia species isolated from marine dinoflagellate Ceratoperidinium margalefii.</title>
        <authorList>
            <person name="Jiang Y."/>
            <person name="Li Z."/>
        </authorList>
    </citation>
    <scope>NUCLEOTIDE SEQUENCE [LARGE SCALE GENOMIC DNA]</scope>
    <source>
        <strain evidence="3 4">J12C1-MA-4</strain>
    </source>
</reference>
<dbReference type="RefSeq" id="WP_219003218.1">
    <property type="nucleotide sequence ID" value="NZ_CP079194.1"/>
</dbReference>
<name>A0A8F6YDF3_9RHOB</name>
<sequence length="530" mass="56899">MATGDELPIDEGASAMEMATTIFGDGVTVNSASYTGWSQSSGIYSNGDNVSSELTPSDTGVILSTGRASHVTQSWGDPNRSDSTSTNTWWGRDNDSDFNAAAGTNTYDASFLEVNFTPTTDFVTMQFVFSSEEYPEYTGSIYNDVFGVWVNGNQVTSPIVNVTQINSVNDSANATLFKNNTDDDYNTEMDGFTVTLTMVMPVNKGEDNDIKIGIADVGDSSYDSNVLIAADSIQGSFIAESDSLTHYEGVTSVLDVLANDPTSGGVAFITHINGIEVDPGDSVTLPDGTIVTLTVSGELEIDPPASQTGLTEEQTINFTYTADDGSGITDTAFVTVTAIPCFVRGTMIMTREGEKPVEALQAGDMIETRDSGLQPLRWIGSRKVAATGRFAPVAIEAGTFGRHRRLVVSPQHRVMVTHWMAELMFGEDEVLVAAKDLINDCSVRVVTPDELPGGEVEYFHLLFDAHQIIFSEGLATESFLPGPTVMNTMDAAVQDEVLSLFPEIDPETKVGYGPAARRPLRGFEARALLA</sequence>
<dbReference type="AlphaFoldDB" id="A0A8F6YDF3"/>
<dbReference type="Proteomes" id="UP000825009">
    <property type="component" value="Chromosome"/>
</dbReference>
<dbReference type="KEGG" id="gce:KYE46_02420"/>
<feature type="region of interest" description="Disordered" evidence="1">
    <location>
        <begin position="69"/>
        <end position="88"/>
    </location>
</feature>
<dbReference type="NCBIfam" id="NF038133">
    <property type="entry name" value="choice_anch_L"/>
    <property type="match status" value="1"/>
</dbReference>
<evidence type="ECO:0000259" key="2">
    <source>
        <dbReference type="Pfam" id="PF13403"/>
    </source>
</evidence>
<proteinExistence type="predicted"/>
<dbReference type="InterPro" id="IPR049804">
    <property type="entry name" value="Choice_anch_L"/>
</dbReference>
<feature type="domain" description="Hedgehog/Intein (Hint)" evidence="2">
    <location>
        <begin position="340"/>
        <end position="482"/>
    </location>
</feature>